<dbReference type="SUPFAM" id="SSF49879">
    <property type="entry name" value="SMAD/FHA domain"/>
    <property type="match status" value="1"/>
</dbReference>
<name>A0A430Q2D6_SCHBO</name>
<evidence type="ECO:0000256" key="1">
    <source>
        <dbReference type="SAM" id="Coils"/>
    </source>
</evidence>
<dbReference type="Proteomes" id="UP000290809">
    <property type="component" value="Unassembled WGS sequence"/>
</dbReference>
<dbReference type="CDD" id="cd21911">
    <property type="entry name" value="CC1_SLMAP"/>
    <property type="match status" value="1"/>
</dbReference>
<evidence type="ECO:0000313" key="4">
    <source>
        <dbReference type="Proteomes" id="UP000290809"/>
    </source>
</evidence>
<protein>
    <recommendedName>
        <fullName evidence="2">FHA domain-containing protein</fullName>
    </recommendedName>
</protein>
<keyword evidence="4" id="KW-1185">Reference proteome</keyword>
<comment type="caution">
    <text evidence="3">The sequence shown here is derived from an EMBL/GenBank/DDBJ whole genome shotgun (WGS) entry which is preliminary data.</text>
</comment>
<dbReference type="Pfam" id="PF00498">
    <property type="entry name" value="FHA"/>
    <property type="match status" value="1"/>
</dbReference>
<dbReference type="PROSITE" id="PS50006">
    <property type="entry name" value="FHA_DOMAIN"/>
    <property type="match status" value="1"/>
</dbReference>
<dbReference type="Gene3D" id="2.60.200.20">
    <property type="match status" value="1"/>
</dbReference>
<dbReference type="EMBL" id="QMKO01003142">
    <property type="protein sequence ID" value="RTG81818.1"/>
    <property type="molecule type" value="Genomic_DNA"/>
</dbReference>
<dbReference type="CDD" id="cd22679">
    <property type="entry name" value="FHA_SLMAP"/>
    <property type="match status" value="1"/>
</dbReference>
<feature type="coiled-coil region" evidence="1">
    <location>
        <begin position="556"/>
        <end position="583"/>
    </location>
</feature>
<feature type="domain" description="FHA" evidence="2">
    <location>
        <begin position="37"/>
        <end position="92"/>
    </location>
</feature>
<dbReference type="STRING" id="6184.A0A430Q2D6"/>
<dbReference type="SMART" id="SM00240">
    <property type="entry name" value="FHA"/>
    <property type="match status" value="1"/>
</dbReference>
<proteinExistence type="predicted"/>
<dbReference type="PANTHER" id="PTHR15715:SF37">
    <property type="entry name" value="LD47843P"/>
    <property type="match status" value="1"/>
</dbReference>
<dbReference type="AlphaFoldDB" id="A0A430Q2D6"/>
<organism evidence="3 4">
    <name type="scientific">Schistosoma bovis</name>
    <name type="common">Blood fluke</name>
    <dbReference type="NCBI Taxonomy" id="6184"/>
    <lineage>
        <taxon>Eukaryota</taxon>
        <taxon>Metazoa</taxon>
        <taxon>Spiralia</taxon>
        <taxon>Lophotrochozoa</taxon>
        <taxon>Platyhelminthes</taxon>
        <taxon>Trematoda</taxon>
        <taxon>Digenea</taxon>
        <taxon>Strigeidida</taxon>
        <taxon>Schistosomatoidea</taxon>
        <taxon>Schistosomatidae</taxon>
        <taxon>Schistosoma</taxon>
    </lineage>
</organism>
<reference evidence="3 4" key="1">
    <citation type="journal article" date="2019" name="PLoS Pathog.">
        <title>Genome sequence of the bovine parasite Schistosoma bovis Tanzania.</title>
        <authorList>
            <person name="Oey H."/>
            <person name="Zakrzewski M."/>
            <person name="Gobert G."/>
            <person name="Gravermann K."/>
            <person name="Stoye J."/>
            <person name="Jones M."/>
            <person name="Mcmanus D."/>
            <person name="Krause L."/>
        </authorList>
    </citation>
    <scope>NUCLEOTIDE SEQUENCE [LARGE SCALE GENOMIC DNA]</scope>
    <source>
        <strain evidence="3 4">TAN1997</strain>
    </source>
</reference>
<feature type="coiled-coil region" evidence="1">
    <location>
        <begin position="626"/>
        <end position="660"/>
    </location>
</feature>
<dbReference type="InterPro" id="IPR008984">
    <property type="entry name" value="SMAD_FHA_dom_sf"/>
</dbReference>
<dbReference type="PANTHER" id="PTHR15715">
    <property type="entry name" value="CENTROSOMAL PROTEIN OF 170 KDA"/>
    <property type="match status" value="1"/>
</dbReference>
<evidence type="ECO:0000313" key="3">
    <source>
        <dbReference type="EMBL" id="RTG81818.1"/>
    </source>
</evidence>
<feature type="coiled-coil region" evidence="1">
    <location>
        <begin position="271"/>
        <end position="308"/>
    </location>
</feature>
<dbReference type="InterPro" id="IPR051176">
    <property type="entry name" value="Cent_Immune-Sig_Mod"/>
</dbReference>
<keyword evidence="1" id="KW-0175">Coiled coil</keyword>
<gene>
    <name evidence="3" type="ORF">DC041_0012647</name>
</gene>
<accession>A0A430Q2D6</accession>
<evidence type="ECO:0000259" key="2">
    <source>
        <dbReference type="PROSITE" id="PS50006"/>
    </source>
</evidence>
<sequence length="820" mass="92884">MSGSLISQREEQPVLVLTCQRDSHPFQDRIIILNEIIKVGRSVARAKPTKTNAIFDCKVLSRSHALIWHKGDRFWLRDTNSSNGTFVNNTRIVKKNDEDFADREIFSGDIIRFGVDVVEHDSNLYFVAYIYLTLATHGCIIAQVALYHPNGTEAKQSVDYVSSNNALTGIEALHTEQMFRFTHYISEALFREQVLDTKLESIKRLLQEAQEISEAGWQAMVDEDRLLEKLSLYETQLSLLKQDLPENSLQSHLMQALEEKFNLEKASKIMLERLLNEKAEVFSKATDLEESKIEKSDVKVETDQLKDEKVLGKVFDQFLYSDHRANNRQALDSHNGNDANILMNGLDNGISKIPENYDDNLNNINERFGMQNNFDLLKSSEPDNFFGVQDELSILAKIKRSNESTLSLPVNSDPATNNIDSFESLDNVDPDKTSLKRLDVVNCKENNFEIALQRATEYATLVANLQRRVGADLNSLCLPPNLHNNADIFNIHNDLCIPPAEFRTTHITKMDVCLGTETLADHIQSTEVDGTANQKVEIHHLQAYKMDKDSHTDEELSKLHNELMESVNEIETYKQLTEDLRKQDAAKAELLLLVRGECDALKSRIAVIETDVATSRADHHRLISETRRAQAEANELLLERDNLSKKLDTANNQIEHLQKLLASTLLCDTKTQISNKNSISNEISTVNSLNDNPCPTNQYPTKTSNVPLHEHYLDTANNQIEHLQKLLASTLLCDTKTQISNKNSISNEISTVNSLNDNPCPTNQYPTKTNSVPLHEHYTHTCTIDSSNSRQIPCCDQHLKILSIKVSFSFKNKLSQSTIE</sequence>
<dbReference type="InterPro" id="IPR000253">
    <property type="entry name" value="FHA_dom"/>
</dbReference>